<dbReference type="CDD" id="cd00586">
    <property type="entry name" value="4HBT"/>
    <property type="match status" value="1"/>
</dbReference>
<evidence type="ECO:0000313" key="5">
    <source>
        <dbReference type="Proteomes" id="UP000593580"/>
    </source>
</evidence>
<gene>
    <name evidence="4" type="ORF">FM071_04355</name>
</gene>
<dbReference type="InterPro" id="IPR006683">
    <property type="entry name" value="Thioestr_dom"/>
</dbReference>
<dbReference type="PANTHER" id="PTHR31793:SF37">
    <property type="entry name" value="ACYL-COA THIOESTER HYDROLASE YBGC"/>
    <property type="match status" value="1"/>
</dbReference>
<dbReference type="EMBL" id="CP041406">
    <property type="protein sequence ID" value="QOP45555.1"/>
    <property type="molecule type" value="Genomic_DNA"/>
</dbReference>
<dbReference type="Pfam" id="PF03061">
    <property type="entry name" value="4HBT"/>
    <property type="match status" value="1"/>
</dbReference>
<reference evidence="4 5" key="1">
    <citation type="submission" date="2019-07" db="EMBL/GenBank/DDBJ databases">
        <title>Sulfurimonas paralvinellae sp. nov., a novel mesophilic, hydrogen- and sulfur-oxidizing chemolithoautotroph within the Epsilonproteo- bacteria isolated from a deep-sea hydrothermal vent polychaete nest, reclassification of Thiomicrospira denitrificans as Sulfurimonas denitrificans comb. nov. and emended description of the genus Sulfurimonas.</title>
        <authorList>
            <person name="Wang S."/>
            <person name="Jiang L."/>
            <person name="Shao Z."/>
        </authorList>
    </citation>
    <scope>NUCLEOTIDE SEQUENCE [LARGE SCALE GENOMIC DNA]</scope>
    <source>
        <strain evidence="4 5">GO25</strain>
    </source>
</reference>
<accession>A0A7M1B7D0</accession>
<protein>
    <submittedName>
        <fullName evidence="4">YbgC/FadM family acyl-CoA thioesterase</fullName>
        <ecNumber evidence="4">3.1.2.-</ecNumber>
    </submittedName>
</protein>
<keyword evidence="5" id="KW-1185">Reference proteome</keyword>
<dbReference type="GO" id="GO:0047617">
    <property type="term" value="F:fatty acyl-CoA hydrolase activity"/>
    <property type="evidence" value="ECO:0007669"/>
    <property type="project" value="TreeGrafter"/>
</dbReference>
<dbReference type="RefSeq" id="WP_193111800.1">
    <property type="nucleotide sequence ID" value="NZ_CP041406.1"/>
</dbReference>
<comment type="similarity">
    <text evidence="1">Belongs to the 4-hydroxybenzoyl-CoA thioesterase family.</text>
</comment>
<dbReference type="KEGG" id="spal:FM071_04355"/>
<dbReference type="Proteomes" id="UP000593580">
    <property type="component" value="Chromosome"/>
</dbReference>
<dbReference type="PROSITE" id="PS01328">
    <property type="entry name" value="4HBCOA_THIOESTERASE"/>
    <property type="match status" value="1"/>
</dbReference>
<name>A0A7M1B7D0_9BACT</name>
<dbReference type="Gene3D" id="3.10.129.10">
    <property type="entry name" value="Hotdog Thioesterase"/>
    <property type="match status" value="1"/>
</dbReference>
<evidence type="ECO:0000313" key="4">
    <source>
        <dbReference type="EMBL" id="QOP45555.1"/>
    </source>
</evidence>
<evidence type="ECO:0000256" key="2">
    <source>
        <dbReference type="ARBA" id="ARBA00022801"/>
    </source>
</evidence>
<dbReference type="InterPro" id="IPR029069">
    <property type="entry name" value="HotDog_dom_sf"/>
</dbReference>
<dbReference type="NCBIfam" id="TIGR00051">
    <property type="entry name" value="YbgC/FadM family acyl-CoA thioesterase"/>
    <property type="match status" value="1"/>
</dbReference>
<dbReference type="PANTHER" id="PTHR31793">
    <property type="entry name" value="4-HYDROXYBENZOYL-COA THIOESTERASE FAMILY MEMBER"/>
    <property type="match status" value="1"/>
</dbReference>
<dbReference type="InterPro" id="IPR008272">
    <property type="entry name" value="HB-CoA_thioesterase_AS"/>
</dbReference>
<feature type="domain" description="Thioesterase" evidence="3">
    <location>
        <begin position="13"/>
        <end position="91"/>
    </location>
</feature>
<dbReference type="AlphaFoldDB" id="A0A7M1B7D0"/>
<evidence type="ECO:0000259" key="3">
    <source>
        <dbReference type="Pfam" id="PF03061"/>
    </source>
</evidence>
<dbReference type="PIRSF" id="PIRSF003230">
    <property type="entry name" value="YbgC"/>
    <property type="match status" value="1"/>
</dbReference>
<sequence>MKIRVYYEDTDTGGVVYHSNYLNFCERARSEAFFDKGLTPVLEGGHFVARKVTADFYTSAKLGDLLEVKSELLEMKAASFSLRQTIYRDDVKIFELEILLVYITFEGKVQKLDETSKALVLSLFT</sequence>
<dbReference type="SUPFAM" id="SSF54637">
    <property type="entry name" value="Thioesterase/thiol ester dehydrase-isomerase"/>
    <property type="match status" value="1"/>
</dbReference>
<proteinExistence type="inferred from homology"/>
<dbReference type="InterPro" id="IPR050563">
    <property type="entry name" value="4-hydroxybenzoyl-CoA_TE"/>
</dbReference>
<keyword evidence="2 4" id="KW-0378">Hydrolase</keyword>
<dbReference type="EC" id="3.1.2.-" evidence="4"/>
<organism evidence="4 5">
    <name type="scientific">Sulfurimonas paralvinellae</name>
    <dbReference type="NCBI Taxonomy" id="317658"/>
    <lineage>
        <taxon>Bacteria</taxon>
        <taxon>Pseudomonadati</taxon>
        <taxon>Campylobacterota</taxon>
        <taxon>Epsilonproteobacteria</taxon>
        <taxon>Campylobacterales</taxon>
        <taxon>Sulfurimonadaceae</taxon>
        <taxon>Sulfurimonas</taxon>
    </lineage>
</organism>
<dbReference type="InterPro" id="IPR006684">
    <property type="entry name" value="YbgC/YbaW"/>
</dbReference>
<evidence type="ECO:0000256" key="1">
    <source>
        <dbReference type="ARBA" id="ARBA00005953"/>
    </source>
</evidence>